<evidence type="ECO:0000313" key="2">
    <source>
        <dbReference type="EMBL" id="TLD69235.1"/>
    </source>
</evidence>
<dbReference type="PROSITE" id="PS50943">
    <property type="entry name" value="HTH_CROC1"/>
    <property type="match status" value="1"/>
</dbReference>
<dbReference type="GO" id="GO:0003677">
    <property type="term" value="F:DNA binding"/>
    <property type="evidence" value="ECO:0007669"/>
    <property type="project" value="InterPro"/>
</dbReference>
<comment type="caution">
    <text evidence="2">The sequence shown here is derived from an EMBL/GenBank/DDBJ whole genome shotgun (WGS) entry which is preliminary data.</text>
</comment>
<keyword evidence="3" id="KW-1185">Reference proteome</keyword>
<organism evidence="2 3">
    <name type="scientific">Phragmitibacter flavus</name>
    <dbReference type="NCBI Taxonomy" id="2576071"/>
    <lineage>
        <taxon>Bacteria</taxon>
        <taxon>Pseudomonadati</taxon>
        <taxon>Verrucomicrobiota</taxon>
        <taxon>Verrucomicrobiia</taxon>
        <taxon>Verrucomicrobiales</taxon>
        <taxon>Verrucomicrobiaceae</taxon>
        <taxon>Phragmitibacter</taxon>
    </lineage>
</organism>
<dbReference type="AlphaFoldDB" id="A0A5R8KBD5"/>
<dbReference type="InterPro" id="IPR001387">
    <property type="entry name" value="Cro/C1-type_HTH"/>
</dbReference>
<dbReference type="InterPro" id="IPR010982">
    <property type="entry name" value="Lambda_DNA-bd_dom_sf"/>
</dbReference>
<feature type="domain" description="HTH cro/C1-type" evidence="1">
    <location>
        <begin position="46"/>
        <end position="101"/>
    </location>
</feature>
<accession>A0A5R8KBD5</accession>
<dbReference type="Proteomes" id="UP000306196">
    <property type="component" value="Unassembled WGS sequence"/>
</dbReference>
<dbReference type="SMART" id="SM00530">
    <property type="entry name" value="HTH_XRE"/>
    <property type="match status" value="1"/>
</dbReference>
<protein>
    <submittedName>
        <fullName evidence="2">Transcriptional regulator</fullName>
    </submittedName>
</protein>
<dbReference type="InterPro" id="IPR039554">
    <property type="entry name" value="HigA2-like_HTH"/>
</dbReference>
<name>A0A5R8KBD5_9BACT</name>
<evidence type="ECO:0000313" key="3">
    <source>
        <dbReference type="Proteomes" id="UP000306196"/>
    </source>
</evidence>
<dbReference type="EMBL" id="VAUV01000015">
    <property type="protein sequence ID" value="TLD69235.1"/>
    <property type="molecule type" value="Genomic_DNA"/>
</dbReference>
<dbReference type="Pfam" id="PF13744">
    <property type="entry name" value="HTH_37"/>
    <property type="match status" value="1"/>
</dbReference>
<sequence length="112" mass="12539">MDMKKVNLKTTDDAVEILHRRLIAGKPERQAELEKIRADDAVARKIYDLRTKAGLSQRAFAKLVGTTASVICRLEDADYEGHSLAMLNRIAAALDKRVEIRFVPLHRKAAAV</sequence>
<dbReference type="OrthoDB" id="9808239at2"/>
<dbReference type="Gene3D" id="1.10.260.40">
    <property type="entry name" value="lambda repressor-like DNA-binding domains"/>
    <property type="match status" value="1"/>
</dbReference>
<dbReference type="CDD" id="cd00093">
    <property type="entry name" value="HTH_XRE"/>
    <property type="match status" value="1"/>
</dbReference>
<reference evidence="2 3" key="1">
    <citation type="submission" date="2019-05" db="EMBL/GenBank/DDBJ databases">
        <title>Verrucobacter flavum gen. nov., sp. nov. a new member of the family Verrucomicrobiaceae.</title>
        <authorList>
            <person name="Szuroczki S."/>
            <person name="Abbaszade G."/>
            <person name="Szabo A."/>
            <person name="Felfoldi T."/>
            <person name="Schumann P."/>
            <person name="Boka K."/>
            <person name="Keki Z."/>
            <person name="Toumi M."/>
            <person name="Toth E."/>
        </authorList>
    </citation>
    <scope>NUCLEOTIDE SEQUENCE [LARGE SCALE GENOMIC DNA]</scope>
    <source>
        <strain evidence="2 3">MG-N-17</strain>
    </source>
</reference>
<proteinExistence type="predicted"/>
<gene>
    <name evidence="2" type="ORF">FEM03_19245</name>
</gene>
<evidence type="ECO:0000259" key="1">
    <source>
        <dbReference type="PROSITE" id="PS50943"/>
    </source>
</evidence>
<dbReference type="SUPFAM" id="SSF47413">
    <property type="entry name" value="lambda repressor-like DNA-binding domains"/>
    <property type="match status" value="1"/>
</dbReference>